<protein>
    <submittedName>
        <fullName evidence="3">Uncharacterized protein</fullName>
    </submittedName>
</protein>
<sequence>MADHWDGGQENLYLKCPLRRIEFCKCSNGARHEFLIFFFGHWIDGSSAEAVICVDRTFKLRTQDDNSSKQFPGLVSHSSSEPSPALDSVSMVGSPQDAKPRLTQSHGPYTTLCTLRFSPSPAPSALEVSTVLFLVHQQAPVYDLIDSQCFWFSDTVWRSLKALFPINQELCNFNNHNSRARYGGFTVGPSDPSVQAVCNAYESEWQRVLKKVEQVKQCHEAELAQVLQRGLAQGRAERQMEINQLHVKQQSEIDRLRAEQRTELDRLRAERQHEVDQMRQMQAELAQFRAIMGVAASEGTRN</sequence>
<dbReference type="EMBL" id="JABBWK010000213">
    <property type="protein sequence ID" value="KAG1887422.1"/>
    <property type="molecule type" value="Genomic_DNA"/>
</dbReference>
<feature type="coiled-coil region" evidence="1">
    <location>
        <begin position="257"/>
        <end position="284"/>
    </location>
</feature>
<keyword evidence="1" id="KW-0175">Coiled coil</keyword>
<dbReference type="Proteomes" id="UP001195769">
    <property type="component" value="Unassembled WGS sequence"/>
</dbReference>
<name>A0AAD4DNZ2_9AGAM</name>
<evidence type="ECO:0000256" key="2">
    <source>
        <dbReference type="SAM" id="MobiDB-lite"/>
    </source>
</evidence>
<reference evidence="3" key="1">
    <citation type="journal article" date="2020" name="New Phytol.">
        <title>Comparative genomics reveals dynamic genome evolution in host specialist ectomycorrhizal fungi.</title>
        <authorList>
            <person name="Lofgren L.A."/>
            <person name="Nguyen N.H."/>
            <person name="Vilgalys R."/>
            <person name="Ruytinx J."/>
            <person name="Liao H.L."/>
            <person name="Branco S."/>
            <person name="Kuo A."/>
            <person name="LaButti K."/>
            <person name="Lipzen A."/>
            <person name="Andreopoulos W."/>
            <person name="Pangilinan J."/>
            <person name="Riley R."/>
            <person name="Hundley H."/>
            <person name="Na H."/>
            <person name="Barry K."/>
            <person name="Grigoriev I.V."/>
            <person name="Stajich J.E."/>
            <person name="Kennedy P.G."/>
        </authorList>
    </citation>
    <scope>NUCLEOTIDE SEQUENCE</scope>
    <source>
        <strain evidence="3">FC203</strain>
    </source>
</reference>
<evidence type="ECO:0000313" key="4">
    <source>
        <dbReference type="Proteomes" id="UP001195769"/>
    </source>
</evidence>
<dbReference type="RefSeq" id="XP_041216826.1">
    <property type="nucleotide sequence ID" value="XM_041376259.1"/>
</dbReference>
<dbReference type="GeneID" id="64670557"/>
<evidence type="ECO:0000256" key="1">
    <source>
        <dbReference type="SAM" id="Coils"/>
    </source>
</evidence>
<gene>
    <name evidence="3" type="ORF">F5891DRAFT_967222</name>
</gene>
<proteinExistence type="predicted"/>
<organism evidence="3 4">
    <name type="scientific">Suillus fuscotomentosus</name>
    <dbReference type="NCBI Taxonomy" id="1912939"/>
    <lineage>
        <taxon>Eukaryota</taxon>
        <taxon>Fungi</taxon>
        <taxon>Dikarya</taxon>
        <taxon>Basidiomycota</taxon>
        <taxon>Agaricomycotina</taxon>
        <taxon>Agaricomycetes</taxon>
        <taxon>Agaricomycetidae</taxon>
        <taxon>Boletales</taxon>
        <taxon>Suillineae</taxon>
        <taxon>Suillaceae</taxon>
        <taxon>Suillus</taxon>
    </lineage>
</organism>
<accession>A0AAD4DNZ2</accession>
<feature type="region of interest" description="Disordered" evidence="2">
    <location>
        <begin position="65"/>
        <end position="101"/>
    </location>
</feature>
<comment type="caution">
    <text evidence="3">The sequence shown here is derived from an EMBL/GenBank/DDBJ whole genome shotgun (WGS) entry which is preliminary data.</text>
</comment>
<keyword evidence="4" id="KW-1185">Reference proteome</keyword>
<dbReference type="AlphaFoldDB" id="A0AAD4DNZ2"/>
<evidence type="ECO:0000313" key="3">
    <source>
        <dbReference type="EMBL" id="KAG1887422.1"/>
    </source>
</evidence>